<evidence type="ECO:0000256" key="1">
    <source>
        <dbReference type="ARBA" id="ARBA00022737"/>
    </source>
</evidence>
<evidence type="ECO:0000256" key="3">
    <source>
        <dbReference type="PROSITE-ProRule" id="PRU00023"/>
    </source>
</evidence>
<dbReference type="PROSITE" id="PS51257">
    <property type="entry name" value="PROKAR_LIPOPROTEIN"/>
    <property type="match status" value="1"/>
</dbReference>
<organism evidence="5 6">
    <name type="scientific">Paenibacillus agaridevorans</name>
    <dbReference type="NCBI Taxonomy" id="171404"/>
    <lineage>
        <taxon>Bacteria</taxon>
        <taxon>Bacillati</taxon>
        <taxon>Bacillota</taxon>
        <taxon>Bacilli</taxon>
        <taxon>Bacillales</taxon>
        <taxon>Paenibacillaceae</taxon>
        <taxon>Paenibacillus</taxon>
    </lineage>
</organism>
<feature type="repeat" description="ANK" evidence="3">
    <location>
        <begin position="72"/>
        <end position="104"/>
    </location>
</feature>
<feature type="repeat" description="ANK" evidence="3">
    <location>
        <begin position="210"/>
        <end position="236"/>
    </location>
</feature>
<feature type="repeat" description="ANK" evidence="3">
    <location>
        <begin position="105"/>
        <end position="137"/>
    </location>
</feature>
<dbReference type="Gene3D" id="1.25.40.20">
    <property type="entry name" value="Ankyrin repeat-containing domain"/>
    <property type="match status" value="1"/>
</dbReference>
<evidence type="ECO:0000256" key="4">
    <source>
        <dbReference type="SAM" id="SignalP"/>
    </source>
</evidence>
<dbReference type="EMBL" id="BDQX01000084">
    <property type="protein sequence ID" value="GBG07230.1"/>
    <property type="molecule type" value="Genomic_DNA"/>
</dbReference>
<keyword evidence="1" id="KW-0677">Repeat</keyword>
<keyword evidence="2 3" id="KW-0040">ANK repeat</keyword>
<gene>
    <name evidence="5" type="ORF">PAT3040_01778</name>
</gene>
<protein>
    <submittedName>
        <fullName evidence="5">Uncharacterized protein</fullName>
    </submittedName>
</protein>
<sequence>MKKWVLIGLCCLFLLQGCADSDGGAAENRDEESGSMNGSPNEGLLAAAKAGQVDAIAKLLQDGADINVKDGEGRTPAMIATYHNDIGMAKALIEAGADVNIRDGMKNSPFLYAGAEGYLEILKLTIEAGADPAITNRYGGTALIPASEHGYVEVVQELLTKTDIDVNHVNNLGWTALLEAIILNNGNERQERTVELLIRHGADVDLADKEGVTPLQHARSKGFAGIERLLVEAGAK</sequence>
<dbReference type="PROSITE" id="PS50297">
    <property type="entry name" value="ANK_REP_REGION"/>
    <property type="match status" value="3"/>
</dbReference>
<dbReference type="InterPro" id="IPR002110">
    <property type="entry name" value="Ankyrin_rpt"/>
</dbReference>
<dbReference type="PROSITE" id="PS50088">
    <property type="entry name" value="ANK_REPEAT"/>
    <property type="match status" value="5"/>
</dbReference>
<dbReference type="SMART" id="SM00248">
    <property type="entry name" value="ANK"/>
    <property type="match status" value="5"/>
</dbReference>
<dbReference type="PANTHER" id="PTHR24171">
    <property type="entry name" value="ANKYRIN REPEAT DOMAIN-CONTAINING PROTEIN 39-RELATED"/>
    <property type="match status" value="1"/>
</dbReference>
<name>A0A2R5EKQ5_9BACL</name>
<feature type="chain" id="PRO_5039361838" evidence="4">
    <location>
        <begin position="22"/>
        <end position="236"/>
    </location>
</feature>
<dbReference type="SUPFAM" id="SSF48403">
    <property type="entry name" value="Ankyrin repeat"/>
    <property type="match status" value="1"/>
</dbReference>
<evidence type="ECO:0000313" key="5">
    <source>
        <dbReference type="EMBL" id="GBG07230.1"/>
    </source>
</evidence>
<feature type="repeat" description="ANK" evidence="3">
    <location>
        <begin position="172"/>
        <end position="209"/>
    </location>
</feature>
<dbReference type="Pfam" id="PF12796">
    <property type="entry name" value="Ank_2"/>
    <property type="match status" value="2"/>
</dbReference>
<dbReference type="PRINTS" id="PR01415">
    <property type="entry name" value="ANKYRIN"/>
</dbReference>
<keyword evidence="6" id="KW-1185">Reference proteome</keyword>
<reference evidence="5 6" key="1">
    <citation type="submission" date="2017-08" db="EMBL/GenBank/DDBJ databases">
        <title>Substantial Increase in Enzyme Production by Combined Drug-Resistance Mutations in Paenibacillus agaridevorans.</title>
        <authorList>
            <person name="Tanaka Y."/>
            <person name="Funane K."/>
            <person name="Hosaka T."/>
            <person name="Shiwa Y."/>
            <person name="Fujita N."/>
            <person name="Miyazaki T."/>
            <person name="Yoshikawa H."/>
            <person name="Murakami K."/>
            <person name="Kasahara K."/>
            <person name="Inaoka T."/>
            <person name="Hiraga Y."/>
            <person name="Ochi K."/>
        </authorList>
    </citation>
    <scope>NUCLEOTIDE SEQUENCE [LARGE SCALE GENOMIC DNA]</scope>
    <source>
        <strain evidence="5 6">T-3040</strain>
    </source>
</reference>
<feature type="signal peptide" evidence="4">
    <location>
        <begin position="1"/>
        <end position="21"/>
    </location>
</feature>
<proteinExistence type="predicted"/>
<keyword evidence="4" id="KW-0732">Signal</keyword>
<dbReference type="Proteomes" id="UP000245202">
    <property type="component" value="Unassembled WGS sequence"/>
</dbReference>
<evidence type="ECO:0000256" key="2">
    <source>
        <dbReference type="ARBA" id="ARBA00023043"/>
    </source>
</evidence>
<dbReference type="RefSeq" id="WP_108992327.1">
    <property type="nucleotide sequence ID" value="NZ_BDQX01000084.1"/>
</dbReference>
<feature type="repeat" description="ANK" evidence="3">
    <location>
        <begin position="39"/>
        <end position="71"/>
    </location>
</feature>
<accession>A0A2R5EKQ5</accession>
<dbReference type="InterPro" id="IPR036770">
    <property type="entry name" value="Ankyrin_rpt-contain_sf"/>
</dbReference>
<dbReference type="AlphaFoldDB" id="A0A2R5EKQ5"/>
<comment type="caution">
    <text evidence="5">The sequence shown here is derived from an EMBL/GenBank/DDBJ whole genome shotgun (WGS) entry which is preliminary data.</text>
</comment>
<evidence type="ECO:0000313" key="6">
    <source>
        <dbReference type="Proteomes" id="UP000245202"/>
    </source>
</evidence>